<evidence type="ECO:0000256" key="1">
    <source>
        <dbReference type="SAM" id="SignalP"/>
    </source>
</evidence>
<sequence length="164" mass="19101">MFKIIVFILFTSFLFHISFDITMSNFMPSPFFNTSANDFYVDPEIYSESPAYAQSMISSSKILSFPTKDCSAIATSFPSELLSDFHNSFSILPSWASSGENDKNQFELGNAADHEKTRKRKIVSESVTSNQINQFWDLYQQYPRYLKNVQKRQKRKNRKKWGKQ</sequence>
<accession>A0A1J4K126</accession>
<feature type="chain" id="PRO_5012227375" evidence="1">
    <location>
        <begin position="25"/>
        <end position="164"/>
    </location>
</feature>
<evidence type="ECO:0000313" key="3">
    <source>
        <dbReference type="Proteomes" id="UP000179807"/>
    </source>
</evidence>
<dbReference type="RefSeq" id="XP_068357624.1">
    <property type="nucleotide sequence ID" value="XM_068505942.1"/>
</dbReference>
<name>A0A1J4K126_9EUKA</name>
<dbReference type="VEuPathDB" id="TrichDB:TRFO_28056"/>
<dbReference type="GeneID" id="94840646"/>
<comment type="caution">
    <text evidence="2">The sequence shown here is derived from an EMBL/GenBank/DDBJ whole genome shotgun (WGS) entry which is preliminary data.</text>
</comment>
<keyword evidence="3" id="KW-1185">Reference proteome</keyword>
<proteinExistence type="predicted"/>
<protein>
    <submittedName>
        <fullName evidence="2">Uncharacterized protein</fullName>
    </submittedName>
</protein>
<gene>
    <name evidence="2" type="ORF">TRFO_28056</name>
</gene>
<dbReference type="AlphaFoldDB" id="A0A1J4K126"/>
<reference evidence="2" key="1">
    <citation type="submission" date="2016-10" db="EMBL/GenBank/DDBJ databases">
        <authorList>
            <person name="Benchimol M."/>
            <person name="Almeida L.G."/>
            <person name="Vasconcelos A.T."/>
            <person name="Perreira-Neves A."/>
            <person name="Rosa I.A."/>
            <person name="Tasca T."/>
            <person name="Bogo M.R."/>
            <person name="de Souza W."/>
        </authorList>
    </citation>
    <scope>NUCLEOTIDE SEQUENCE [LARGE SCALE GENOMIC DNA]</scope>
    <source>
        <strain evidence="2">K</strain>
    </source>
</reference>
<feature type="signal peptide" evidence="1">
    <location>
        <begin position="1"/>
        <end position="24"/>
    </location>
</feature>
<evidence type="ECO:0000313" key="2">
    <source>
        <dbReference type="EMBL" id="OHT04488.1"/>
    </source>
</evidence>
<dbReference type="EMBL" id="MLAK01000792">
    <property type="protein sequence ID" value="OHT04488.1"/>
    <property type="molecule type" value="Genomic_DNA"/>
</dbReference>
<organism evidence="2 3">
    <name type="scientific">Tritrichomonas foetus</name>
    <dbReference type="NCBI Taxonomy" id="1144522"/>
    <lineage>
        <taxon>Eukaryota</taxon>
        <taxon>Metamonada</taxon>
        <taxon>Parabasalia</taxon>
        <taxon>Tritrichomonadida</taxon>
        <taxon>Tritrichomonadidae</taxon>
        <taxon>Tritrichomonas</taxon>
    </lineage>
</organism>
<dbReference type="Proteomes" id="UP000179807">
    <property type="component" value="Unassembled WGS sequence"/>
</dbReference>
<keyword evidence="1" id="KW-0732">Signal</keyword>